<evidence type="ECO:0000256" key="1">
    <source>
        <dbReference type="ARBA" id="ARBA00004651"/>
    </source>
</evidence>
<feature type="transmembrane region" description="Helical" evidence="5">
    <location>
        <begin position="160"/>
        <end position="184"/>
    </location>
</feature>
<feature type="transmembrane region" description="Helical" evidence="5">
    <location>
        <begin position="190"/>
        <end position="212"/>
    </location>
</feature>
<reference evidence="7" key="1">
    <citation type="submission" date="2020-04" db="EMBL/GenBank/DDBJ databases">
        <title>Deep metagenomics examines the oral microbiome during advanced dental caries in children, revealing novel taxa and co-occurrences with host molecules.</title>
        <authorList>
            <person name="Baker J.L."/>
            <person name="Morton J.T."/>
            <person name="Dinis M."/>
            <person name="Alvarez R."/>
            <person name="Tran N.C."/>
            <person name="Knight R."/>
            <person name="Edlund A."/>
        </authorList>
    </citation>
    <scope>NUCLEOTIDE SEQUENCE</scope>
    <source>
        <strain evidence="7">JCVI_38_bin.5</strain>
    </source>
</reference>
<dbReference type="AlphaFoldDB" id="A0A930W377"/>
<feature type="transmembrane region" description="Helical" evidence="5">
    <location>
        <begin position="423"/>
        <end position="443"/>
    </location>
</feature>
<evidence type="ECO:0000256" key="4">
    <source>
        <dbReference type="ARBA" id="ARBA00023136"/>
    </source>
</evidence>
<dbReference type="EMBL" id="JABZGW010000339">
    <property type="protein sequence ID" value="MBF4808379.1"/>
    <property type="molecule type" value="Genomic_DNA"/>
</dbReference>
<dbReference type="InterPro" id="IPR036259">
    <property type="entry name" value="MFS_trans_sf"/>
</dbReference>
<feature type="transmembrane region" description="Helical" evidence="5">
    <location>
        <begin position="342"/>
        <end position="363"/>
    </location>
</feature>
<evidence type="ECO:0000256" key="5">
    <source>
        <dbReference type="SAM" id="Phobius"/>
    </source>
</evidence>
<keyword evidence="4 5" id="KW-0472">Membrane</keyword>
<dbReference type="PROSITE" id="PS50850">
    <property type="entry name" value="MFS"/>
    <property type="match status" value="1"/>
</dbReference>
<dbReference type="PANTHER" id="PTHR23526:SF4">
    <property type="entry name" value="INTEGRAL MEMBRANE TRANSPORT PROTEIN"/>
    <property type="match status" value="1"/>
</dbReference>
<evidence type="ECO:0000313" key="8">
    <source>
        <dbReference type="Proteomes" id="UP000698335"/>
    </source>
</evidence>
<gene>
    <name evidence="7" type="ORF">HXK26_06765</name>
</gene>
<dbReference type="InterPro" id="IPR011701">
    <property type="entry name" value="MFS"/>
</dbReference>
<keyword evidence="2 5" id="KW-0812">Transmembrane</keyword>
<organism evidence="7 8">
    <name type="scientific">Lancefieldella rimae</name>
    <dbReference type="NCBI Taxonomy" id="1383"/>
    <lineage>
        <taxon>Bacteria</taxon>
        <taxon>Bacillati</taxon>
        <taxon>Actinomycetota</taxon>
        <taxon>Coriobacteriia</taxon>
        <taxon>Coriobacteriales</taxon>
        <taxon>Atopobiaceae</taxon>
        <taxon>Lancefieldella</taxon>
    </lineage>
</organism>
<sequence>MKAMGEARSTSARIIRRFWALVWGLGLIGQLVWVVENQWFNTFIYAKIAKDPTIIGWMVAVSALTTTVSTFLFGTASDRMGRRKPFVVWGYILWGAFTIAFGCSEFITGGSPTNDEQVLMMAATAVVLGDAVMSFFGSMGNDAGFNAWMNDNMNSENRGAIGAAIATQPVIGTIVGTVAGGLIVGSEDNYMGLFVIFGAAAIFFGIVAQLTMREAPGLAPKHEGGFWQQLASGFKLRELLAHRELVAVFLVLMVYFTAFDVYYPHMGNFMIYYLGFDAGSIGIIQGVPLILAMTVVIPTTHLVNKGRLTLAATISIILSCLGIGLIGLLVRPETVDPTTIFNPIPLAGMLVFGCGYIMFMQVMNVWMKQLFPDGSRGQFEGFRIIFFVLIPWLLSPFISNPLIMANGAITDANGMTAYLPTHTLLLVGAALTLFSFVPLIMAARLHGRGQRI</sequence>
<protein>
    <submittedName>
        <fullName evidence="7">MFS transporter</fullName>
    </submittedName>
</protein>
<feature type="transmembrane region" description="Helical" evidence="5">
    <location>
        <begin position="245"/>
        <end position="263"/>
    </location>
</feature>
<dbReference type="GO" id="GO:0005886">
    <property type="term" value="C:plasma membrane"/>
    <property type="evidence" value="ECO:0007669"/>
    <property type="project" value="UniProtKB-SubCell"/>
</dbReference>
<dbReference type="InterPro" id="IPR020846">
    <property type="entry name" value="MFS_dom"/>
</dbReference>
<feature type="transmembrane region" description="Helical" evidence="5">
    <location>
        <begin position="269"/>
        <end position="296"/>
    </location>
</feature>
<keyword evidence="3 5" id="KW-1133">Transmembrane helix</keyword>
<name>A0A930W377_9ACTN</name>
<evidence type="ECO:0000256" key="2">
    <source>
        <dbReference type="ARBA" id="ARBA00022692"/>
    </source>
</evidence>
<comment type="subcellular location">
    <subcellularLocation>
        <location evidence="1">Cell membrane</location>
        <topology evidence="1">Multi-pass membrane protein</topology>
    </subcellularLocation>
</comment>
<dbReference type="Pfam" id="PF07690">
    <property type="entry name" value="MFS_1"/>
    <property type="match status" value="1"/>
</dbReference>
<feature type="domain" description="Major facilitator superfamily (MFS) profile" evidence="6">
    <location>
        <begin position="17"/>
        <end position="446"/>
    </location>
</feature>
<feature type="transmembrane region" description="Helical" evidence="5">
    <location>
        <begin position="384"/>
        <end position="403"/>
    </location>
</feature>
<feature type="transmembrane region" description="Helical" evidence="5">
    <location>
        <begin position="86"/>
        <end position="107"/>
    </location>
</feature>
<proteinExistence type="predicted"/>
<dbReference type="InterPro" id="IPR052528">
    <property type="entry name" value="Sugar_transport-like"/>
</dbReference>
<evidence type="ECO:0000256" key="3">
    <source>
        <dbReference type="ARBA" id="ARBA00022989"/>
    </source>
</evidence>
<dbReference type="GO" id="GO:0022857">
    <property type="term" value="F:transmembrane transporter activity"/>
    <property type="evidence" value="ECO:0007669"/>
    <property type="project" value="InterPro"/>
</dbReference>
<evidence type="ECO:0000313" key="7">
    <source>
        <dbReference type="EMBL" id="MBF4808379.1"/>
    </source>
</evidence>
<feature type="transmembrane region" description="Helical" evidence="5">
    <location>
        <begin position="119"/>
        <end position="139"/>
    </location>
</feature>
<dbReference type="SUPFAM" id="SSF103473">
    <property type="entry name" value="MFS general substrate transporter"/>
    <property type="match status" value="1"/>
</dbReference>
<dbReference type="Proteomes" id="UP000698335">
    <property type="component" value="Unassembled WGS sequence"/>
</dbReference>
<dbReference type="PANTHER" id="PTHR23526">
    <property type="entry name" value="INTEGRAL MEMBRANE TRANSPORT PROTEIN-RELATED"/>
    <property type="match status" value="1"/>
</dbReference>
<comment type="caution">
    <text evidence="7">The sequence shown here is derived from an EMBL/GenBank/DDBJ whole genome shotgun (WGS) entry which is preliminary data.</text>
</comment>
<feature type="transmembrane region" description="Helical" evidence="5">
    <location>
        <begin position="55"/>
        <end position="74"/>
    </location>
</feature>
<accession>A0A930W377</accession>
<evidence type="ECO:0000259" key="6">
    <source>
        <dbReference type="PROSITE" id="PS50850"/>
    </source>
</evidence>
<feature type="transmembrane region" description="Helical" evidence="5">
    <location>
        <begin position="18"/>
        <end position="35"/>
    </location>
</feature>
<feature type="transmembrane region" description="Helical" evidence="5">
    <location>
        <begin position="308"/>
        <end position="330"/>
    </location>
</feature>
<dbReference type="Gene3D" id="1.20.1250.20">
    <property type="entry name" value="MFS general substrate transporter like domains"/>
    <property type="match status" value="1"/>
</dbReference>